<dbReference type="InterPro" id="IPR014729">
    <property type="entry name" value="Rossmann-like_a/b/a_fold"/>
</dbReference>
<dbReference type="PANTHER" id="PTHR43284">
    <property type="entry name" value="ASPARAGINE SYNTHETASE (GLUTAMINE-HYDROLYZING)"/>
    <property type="match status" value="1"/>
</dbReference>
<comment type="caution">
    <text evidence="6">The sequence shown here is derived from an EMBL/GenBank/DDBJ whole genome shotgun (WGS) entry which is preliminary data.</text>
</comment>
<dbReference type="PANTHER" id="PTHR43284:SF1">
    <property type="entry name" value="ASPARAGINE SYNTHETASE"/>
    <property type="match status" value="1"/>
</dbReference>
<keyword evidence="3" id="KW-0061">Asparagine biosynthesis</keyword>
<evidence type="ECO:0000256" key="3">
    <source>
        <dbReference type="ARBA" id="ARBA00022888"/>
    </source>
</evidence>
<dbReference type="SUPFAM" id="SSF52402">
    <property type="entry name" value="Adenine nucleotide alpha hydrolases-like"/>
    <property type="match status" value="1"/>
</dbReference>
<keyword evidence="7" id="KW-1185">Reference proteome</keyword>
<evidence type="ECO:0000313" key="7">
    <source>
        <dbReference type="Proteomes" id="UP000185612"/>
    </source>
</evidence>
<comment type="catalytic activity">
    <reaction evidence="4">
        <text>L-aspartate + L-glutamine + ATP + H2O = L-asparagine + L-glutamate + AMP + diphosphate + H(+)</text>
        <dbReference type="Rhea" id="RHEA:12228"/>
        <dbReference type="ChEBI" id="CHEBI:15377"/>
        <dbReference type="ChEBI" id="CHEBI:15378"/>
        <dbReference type="ChEBI" id="CHEBI:29985"/>
        <dbReference type="ChEBI" id="CHEBI:29991"/>
        <dbReference type="ChEBI" id="CHEBI:30616"/>
        <dbReference type="ChEBI" id="CHEBI:33019"/>
        <dbReference type="ChEBI" id="CHEBI:58048"/>
        <dbReference type="ChEBI" id="CHEBI:58359"/>
        <dbReference type="ChEBI" id="CHEBI:456215"/>
        <dbReference type="EC" id="6.3.5.4"/>
    </reaction>
</comment>
<organism evidence="6 7">
    <name type="scientific">Buchananella hordeovulneris</name>
    <dbReference type="NCBI Taxonomy" id="52770"/>
    <lineage>
        <taxon>Bacteria</taxon>
        <taxon>Bacillati</taxon>
        <taxon>Actinomycetota</taxon>
        <taxon>Actinomycetes</taxon>
        <taxon>Actinomycetales</taxon>
        <taxon>Actinomycetaceae</taxon>
        <taxon>Buchananella</taxon>
    </lineage>
</organism>
<dbReference type="InterPro" id="IPR029055">
    <property type="entry name" value="Ntn_hydrolases_N"/>
</dbReference>
<evidence type="ECO:0000256" key="2">
    <source>
        <dbReference type="ARBA" id="ARBA00012737"/>
    </source>
</evidence>
<dbReference type="STRING" id="52770.BSZ40_05040"/>
<dbReference type="EC" id="6.3.5.4" evidence="2"/>
<protein>
    <recommendedName>
        <fullName evidence="2">asparagine synthase (glutamine-hydrolyzing)</fullName>
        <ecNumber evidence="2">6.3.5.4</ecNumber>
    </recommendedName>
</protein>
<accession>A0A1Q5PWH8</accession>
<dbReference type="RefSeq" id="WP_073823947.1">
    <property type="nucleotide sequence ID" value="NZ_MQVS01000004.1"/>
</dbReference>
<dbReference type="InterPro" id="IPR001962">
    <property type="entry name" value="Asn_synthase"/>
</dbReference>
<dbReference type="OrthoDB" id="4897717at2"/>
<dbReference type="InterPro" id="IPR051786">
    <property type="entry name" value="ASN_synthetase/amidase"/>
</dbReference>
<dbReference type="AlphaFoldDB" id="A0A1Q5PWH8"/>
<dbReference type="SUPFAM" id="SSF56235">
    <property type="entry name" value="N-terminal nucleophile aminohydrolases (Ntn hydrolases)"/>
    <property type="match status" value="1"/>
</dbReference>
<dbReference type="InParanoid" id="A0A1Q5PWH8"/>
<gene>
    <name evidence="6" type="ORF">BSZ40_05040</name>
</gene>
<evidence type="ECO:0000313" key="6">
    <source>
        <dbReference type="EMBL" id="OKL51856.1"/>
    </source>
</evidence>
<name>A0A1Q5PWH8_9ACTO</name>
<proteinExistence type="predicted"/>
<evidence type="ECO:0000259" key="5">
    <source>
        <dbReference type="Pfam" id="PF00733"/>
    </source>
</evidence>
<reference evidence="7" key="1">
    <citation type="submission" date="2016-12" db="EMBL/GenBank/DDBJ databases">
        <authorList>
            <person name="Meng X."/>
        </authorList>
    </citation>
    <scope>NUCLEOTIDE SEQUENCE [LARGE SCALE GENOMIC DNA]</scope>
    <source>
        <strain evidence="7">DSM 20732</strain>
    </source>
</reference>
<feature type="domain" description="Asparagine synthetase" evidence="5">
    <location>
        <begin position="153"/>
        <end position="228"/>
    </location>
</feature>
<evidence type="ECO:0000256" key="1">
    <source>
        <dbReference type="ARBA" id="ARBA00005187"/>
    </source>
</evidence>
<dbReference type="EMBL" id="MQVS01000004">
    <property type="protein sequence ID" value="OKL51856.1"/>
    <property type="molecule type" value="Genomic_DNA"/>
</dbReference>
<keyword evidence="3" id="KW-0028">Amino-acid biosynthesis</keyword>
<dbReference type="Proteomes" id="UP000185612">
    <property type="component" value="Unassembled WGS sequence"/>
</dbReference>
<dbReference type="Gene3D" id="3.40.50.620">
    <property type="entry name" value="HUPs"/>
    <property type="match status" value="1"/>
</dbReference>
<sequence>MLQVVVDTRAALANGPGEQWGRAQVRRQGDCLELTCDRVRSVPLLWTVRAGRVLVVDDPARLAAYGPFLPDPVGRRQFVAAGFTLGTRTLLADVHQVLAGHTVRIDLRTGRALSVFSPYHRPRAEQFPDDASADAAARAALDAALGSMLARWAGRRLVIPLSGGLDSRLLLAWLRRAGVADVLTFSYGRPGCREMAVSRQVAAAFGYPWHGVELAGAQVTATWADALSAQLVRFAWRGTSLPHVQDWVALRALQAAGLVGVGDVVVPGHTALGSLPPGGLFTAAGPDRTPLARALVAHHLLLDGRARRVWRATDLGGWVRGFLAGQLARDDPDAWAAAWEVCNVVERQAKYIYNSVRTYEFLGLDWDLPLAAAPLWEVAGRLRREQRTGRAWFTALATQFAAAVAPAVLPVHRERRLSAAAVARLSRLAAALRVRAWGARVASTHYVLHHPLALDRYWPGARPALAAQLLRGGHHLGLYARAFLTDTWNENVGLCLAGDGPVALG</sequence>
<dbReference type="GO" id="GO:0006529">
    <property type="term" value="P:asparagine biosynthetic process"/>
    <property type="evidence" value="ECO:0007669"/>
    <property type="project" value="UniProtKB-KW"/>
</dbReference>
<dbReference type="GO" id="GO:0004066">
    <property type="term" value="F:asparagine synthase (glutamine-hydrolyzing) activity"/>
    <property type="evidence" value="ECO:0007669"/>
    <property type="project" value="UniProtKB-EC"/>
</dbReference>
<comment type="pathway">
    <text evidence="1">Amino-acid biosynthesis; L-asparagine biosynthesis; L-asparagine from L-aspartate (L-Gln route): step 1/1.</text>
</comment>
<evidence type="ECO:0000256" key="4">
    <source>
        <dbReference type="ARBA" id="ARBA00048741"/>
    </source>
</evidence>
<dbReference type="Pfam" id="PF00733">
    <property type="entry name" value="Asn_synthase"/>
    <property type="match status" value="1"/>
</dbReference>